<dbReference type="InterPro" id="IPR016181">
    <property type="entry name" value="Acyl_CoA_acyltransferase"/>
</dbReference>
<comment type="caution">
    <text evidence="1">The sequence shown here is derived from an EMBL/GenBank/DDBJ whole genome shotgun (WGS) entry which is preliminary data.</text>
</comment>
<evidence type="ECO:0000313" key="1">
    <source>
        <dbReference type="EMBL" id="MBL6080979.1"/>
    </source>
</evidence>
<organism evidence="1 2">
    <name type="scientific">Belnapia arida</name>
    <dbReference type="NCBI Taxonomy" id="2804533"/>
    <lineage>
        <taxon>Bacteria</taxon>
        <taxon>Pseudomonadati</taxon>
        <taxon>Pseudomonadota</taxon>
        <taxon>Alphaproteobacteria</taxon>
        <taxon>Acetobacterales</taxon>
        <taxon>Roseomonadaceae</taxon>
        <taxon>Belnapia</taxon>
    </lineage>
</organism>
<keyword evidence="2" id="KW-1185">Reference proteome</keyword>
<dbReference type="SUPFAM" id="SSF55729">
    <property type="entry name" value="Acyl-CoA N-acyltransferases (Nat)"/>
    <property type="match status" value="1"/>
</dbReference>
<dbReference type="EMBL" id="JAETWB010000019">
    <property type="protein sequence ID" value="MBL6080979.1"/>
    <property type="molecule type" value="Genomic_DNA"/>
</dbReference>
<evidence type="ECO:0000313" key="2">
    <source>
        <dbReference type="Proteomes" id="UP000660885"/>
    </source>
</evidence>
<proteinExistence type="predicted"/>
<protein>
    <recommendedName>
        <fullName evidence="3">GNAT family N-acetyltransferase</fullName>
    </recommendedName>
</protein>
<accession>A0ABS1UAM6</accession>
<reference evidence="1 2" key="1">
    <citation type="submission" date="2021-01" db="EMBL/GenBank/DDBJ databases">
        <title>Belnapia mucosa sp. nov. and Belnapia arida sp. nov., isolated from the Tabernas Desert (Almeria, Spain).</title>
        <authorList>
            <person name="Molina-Menor E."/>
            <person name="Vidal-Verdu A."/>
            <person name="Calonge A."/>
            <person name="Satari L."/>
            <person name="Pereto J."/>
            <person name="Porcar M."/>
        </authorList>
    </citation>
    <scope>NUCLEOTIDE SEQUENCE [LARGE SCALE GENOMIC DNA]</scope>
    <source>
        <strain evidence="1 2">T18</strain>
    </source>
</reference>
<evidence type="ECO:0008006" key="3">
    <source>
        <dbReference type="Google" id="ProtNLM"/>
    </source>
</evidence>
<dbReference type="RefSeq" id="WP_202834204.1">
    <property type="nucleotide sequence ID" value="NZ_JAETWB010000019.1"/>
</dbReference>
<dbReference type="Gene3D" id="3.40.630.30">
    <property type="match status" value="1"/>
</dbReference>
<name>A0ABS1UAM6_9PROT</name>
<dbReference type="Proteomes" id="UP000660885">
    <property type="component" value="Unassembled WGS sequence"/>
</dbReference>
<gene>
    <name evidence="1" type="ORF">JMJ56_23475</name>
</gene>
<sequence>MPADIRPARAEDLPVLLALYRHLNTADPTPPPDLTRVAWQAMLAQPGLTVSWPNRQASLSPPAP</sequence>